<feature type="region of interest" description="Disordered" evidence="1">
    <location>
        <begin position="196"/>
        <end position="216"/>
    </location>
</feature>
<dbReference type="AlphaFoldDB" id="A0A5M8RWY2"/>
<feature type="chain" id="PRO_5024463356" description="Lipoprotein" evidence="2">
    <location>
        <begin position="27"/>
        <end position="216"/>
    </location>
</feature>
<evidence type="ECO:0000313" key="4">
    <source>
        <dbReference type="Proteomes" id="UP000324326"/>
    </source>
</evidence>
<dbReference type="EMBL" id="QSND01000001">
    <property type="protein sequence ID" value="KAA6453157.1"/>
    <property type="molecule type" value="Genomic_DNA"/>
</dbReference>
<reference evidence="3 4" key="1">
    <citation type="submission" date="2018-08" db="EMBL/GenBank/DDBJ databases">
        <title>Bacillus phenotypic plasticity.</title>
        <authorList>
            <person name="Hurtado E."/>
        </authorList>
    </citation>
    <scope>NUCLEOTIDE SEQUENCE [LARGE SCALE GENOMIC DNA]</scope>
    <source>
        <strain evidence="3 4">427</strain>
    </source>
</reference>
<evidence type="ECO:0000313" key="3">
    <source>
        <dbReference type="EMBL" id="KAA6453157.1"/>
    </source>
</evidence>
<evidence type="ECO:0008006" key="5">
    <source>
        <dbReference type="Google" id="ProtNLM"/>
    </source>
</evidence>
<keyword evidence="2" id="KW-0732">Signal</keyword>
<accession>A0A5M8RWY2</accession>
<comment type="caution">
    <text evidence="3">The sequence shown here is derived from an EMBL/GenBank/DDBJ whole genome shotgun (WGS) entry which is preliminary data.</text>
</comment>
<evidence type="ECO:0000256" key="1">
    <source>
        <dbReference type="SAM" id="MobiDB-lite"/>
    </source>
</evidence>
<organism evidence="3 4">
    <name type="scientific">Bacillus swezeyi</name>
    <dbReference type="NCBI Taxonomy" id="1925020"/>
    <lineage>
        <taxon>Bacteria</taxon>
        <taxon>Bacillati</taxon>
        <taxon>Bacillota</taxon>
        <taxon>Bacilli</taxon>
        <taxon>Bacillales</taxon>
        <taxon>Bacillaceae</taxon>
        <taxon>Bacillus</taxon>
    </lineage>
</organism>
<dbReference type="RefSeq" id="WP_148955869.1">
    <property type="nucleotide sequence ID" value="NZ_QSND01000001.1"/>
</dbReference>
<protein>
    <recommendedName>
        <fullName evidence="5">Lipoprotein</fullName>
    </recommendedName>
</protein>
<name>A0A5M8RWY2_9BACI</name>
<proteinExistence type="predicted"/>
<evidence type="ECO:0000256" key="2">
    <source>
        <dbReference type="SAM" id="SignalP"/>
    </source>
</evidence>
<dbReference type="Proteomes" id="UP000324326">
    <property type="component" value="Unassembled WGS sequence"/>
</dbReference>
<gene>
    <name evidence="3" type="ORF">DX927_02775</name>
</gene>
<feature type="signal peptide" evidence="2">
    <location>
        <begin position="1"/>
        <end position="26"/>
    </location>
</feature>
<sequence length="216" mass="24221">MKHFKIAIVLCGLAVFSMITACGSGAQEDGGNQKTAETADRKKVDLRKYALDQKSRTEDDFDLIGKLIHAEDDQMTLKIKDRELIIPKSKHFKSEEDHDDLIGKLVQVEVDGKTQEAEEAELMPQAKADENGVYEREADGGQKVIGMLVSESEHDVTIQTEAGDKTYQKASGYERDIAEAPEKLKGKTVRLEIQKDGKAESLDFEAEDQKLDWYKE</sequence>
<dbReference type="PROSITE" id="PS51257">
    <property type="entry name" value="PROKAR_LIPOPROTEIN"/>
    <property type="match status" value="1"/>
</dbReference>